<evidence type="ECO:0000313" key="3">
    <source>
        <dbReference type="Proteomes" id="UP000077069"/>
    </source>
</evidence>
<sequence>MICRNVSVYLNGVLLVQDGRRARRIGQLEKAIIAISSTVVQGNTNADGTATGKAEPGTGKHPGTKIAEGPQTAGSRAAHEEGRRLRSAAPLPSPGPTASSQLLGVRRIDLLWWVKGVVDVLEQRVNDWPITRRAWPGWEQARGRNTMASGSFIQSSHAIIARRGIQQILDSSPVVGDTGSSQPPPNHMAQQGGRLCGWKRRASAILASRISLARASRSVPAKLTTGMLQQQVACTWMRPDPPFMATEQSA</sequence>
<reference evidence="2 3" key="1">
    <citation type="submission" date="2016-05" db="EMBL/GenBank/DDBJ databases">
        <title>Comparative analysis of secretome profiles of manganese(II)-oxidizing ascomycete fungi.</title>
        <authorList>
            <consortium name="DOE Joint Genome Institute"/>
            <person name="Zeiner C.A."/>
            <person name="Purvine S.O."/>
            <person name="Zink E.M."/>
            <person name="Wu S."/>
            <person name="Pasa-Tolic L."/>
            <person name="Chaput D.L."/>
            <person name="Haridas S."/>
            <person name="Grigoriev I.V."/>
            <person name="Santelli C.M."/>
            <person name="Hansel C.M."/>
        </authorList>
    </citation>
    <scope>NUCLEOTIDE SEQUENCE [LARGE SCALE GENOMIC DNA]</scope>
    <source>
        <strain evidence="2 3">AP3s5-JAC2a</strain>
    </source>
</reference>
<gene>
    <name evidence="2" type="ORF">CC84DRAFT_1171566</name>
</gene>
<proteinExistence type="predicted"/>
<accession>A0A177D1B4</accession>
<dbReference type="GeneID" id="28763403"/>
<name>A0A177D1B4_9PLEO</name>
<organism evidence="2 3">
    <name type="scientific">Paraphaeosphaeria sporulosa</name>
    <dbReference type="NCBI Taxonomy" id="1460663"/>
    <lineage>
        <taxon>Eukaryota</taxon>
        <taxon>Fungi</taxon>
        <taxon>Dikarya</taxon>
        <taxon>Ascomycota</taxon>
        <taxon>Pezizomycotina</taxon>
        <taxon>Dothideomycetes</taxon>
        <taxon>Pleosporomycetidae</taxon>
        <taxon>Pleosporales</taxon>
        <taxon>Massarineae</taxon>
        <taxon>Didymosphaeriaceae</taxon>
        <taxon>Paraphaeosphaeria</taxon>
    </lineage>
</organism>
<protein>
    <submittedName>
        <fullName evidence="2">Uncharacterized protein</fullName>
    </submittedName>
</protein>
<evidence type="ECO:0000256" key="1">
    <source>
        <dbReference type="SAM" id="MobiDB-lite"/>
    </source>
</evidence>
<dbReference type="RefSeq" id="XP_018043285.1">
    <property type="nucleotide sequence ID" value="XM_018179917.1"/>
</dbReference>
<dbReference type="AlphaFoldDB" id="A0A177D1B4"/>
<dbReference type="Proteomes" id="UP000077069">
    <property type="component" value="Unassembled WGS sequence"/>
</dbReference>
<evidence type="ECO:0000313" key="2">
    <source>
        <dbReference type="EMBL" id="OAG12920.1"/>
    </source>
</evidence>
<dbReference type="EMBL" id="KV441548">
    <property type="protein sequence ID" value="OAG12920.1"/>
    <property type="molecule type" value="Genomic_DNA"/>
</dbReference>
<dbReference type="OrthoDB" id="10588124at2759"/>
<feature type="region of interest" description="Disordered" evidence="1">
    <location>
        <begin position="43"/>
        <end position="99"/>
    </location>
</feature>
<dbReference type="InParanoid" id="A0A177D1B4"/>
<keyword evidence="3" id="KW-1185">Reference proteome</keyword>